<comment type="caution">
    <text evidence="3">The sequence shown here is derived from an EMBL/GenBank/DDBJ whole genome shotgun (WGS) entry which is preliminary data.</text>
</comment>
<dbReference type="GO" id="GO:0008270">
    <property type="term" value="F:zinc ion binding"/>
    <property type="evidence" value="ECO:0007669"/>
    <property type="project" value="UniProtKB-KW"/>
</dbReference>
<sequence length="64" mass="7747">MRIGNKTSELIKPKAYRFECENCQKHFTHLKNLKSHHKCHTNEDKKKNRYNAVYVMLRTLPSWT</sequence>
<dbReference type="PROSITE" id="PS00028">
    <property type="entry name" value="ZINC_FINGER_C2H2_1"/>
    <property type="match status" value="1"/>
</dbReference>
<accession>A0AAV8WRV8</accession>
<dbReference type="SUPFAM" id="SSF57667">
    <property type="entry name" value="beta-beta-alpha zinc fingers"/>
    <property type="match status" value="1"/>
</dbReference>
<dbReference type="PROSITE" id="PS50157">
    <property type="entry name" value="ZINC_FINGER_C2H2_2"/>
    <property type="match status" value="1"/>
</dbReference>
<dbReference type="Gene3D" id="3.30.160.60">
    <property type="entry name" value="Classic Zinc Finger"/>
    <property type="match status" value="1"/>
</dbReference>
<keyword evidence="1" id="KW-0862">Zinc</keyword>
<dbReference type="InterPro" id="IPR013087">
    <property type="entry name" value="Znf_C2H2_type"/>
</dbReference>
<name>A0AAV8WRV8_9CUCU</name>
<dbReference type="AlphaFoldDB" id="A0AAV8WRV8"/>
<organism evidence="3 4">
    <name type="scientific">Rhamnusium bicolor</name>
    <dbReference type="NCBI Taxonomy" id="1586634"/>
    <lineage>
        <taxon>Eukaryota</taxon>
        <taxon>Metazoa</taxon>
        <taxon>Ecdysozoa</taxon>
        <taxon>Arthropoda</taxon>
        <taxon>Hexapoda</taxon>
        <taxon>Insecta</taxon>
        <taxon>Pterygota</taxon>
        <taxon>Neoptera</taxon>
        <taxon>Endopterygota</taxon>
        <taxon>Coleoptera</taxon>
        <taxon>Polyphaga</taxon>
        <taxon>Cucujiformia</taxon>
        <taxon>Chrysomeloidea</taxon>
        <taxon>Cerambycidae</taxon>
        <taxon>Lepturinae</taxon>
        <taxon>Rhagiini</taxon>
        <taxon>Rhamnusium</taxon>
    </lineage>
</organism>
<evidence type="ECO:0000256" key="1">
    <source>
        <dbReference type="PROSITE-ProRule" id="PRU00042"/>
    </source>
</evidence>
<evidence type="ECO:0000313" key="4">
    <source>
        <dbReference type="Proteomes" id="UP001162156"/>
    </source>
</evidence>
<protein>
    <recommendedName>
        <fullName evidence="2">C2H2-type domain-containing protein</fullName>
    </recommendedName>
</protein>
<evidence type="ECO:0000259" key="2">
    <source>
        <dbReference type="PROSITE" id="PS50157"/>
    </source>
</evidence>
<evidence type="ECO:0000313" key="3">
    <source>
        <dbReference type="EMBL" id="KAJ8929288.1"/>
    </source>
</evidence>
<gene>
    <name evidence="3" type="ORF">NQ314_018043</name>
</gene>
<reference evidence="3" key="1">
    <citation type="journal article" date="2023" name="Insect Mol. Biol.">
        <title>Genome sequencing provides insights into the evolution of gene families encoding plant cell wall-degrading enzymes in longhorned beetles.</title>
        <authorList>
            <person name="Shin N.R."/>
            <person name="Okamura Y."/>
            <person name="Kirsch R."/>
            <person name="Pauchet Y."/>
        </authorList>
    </citation>
    <scope>NUCLEOTIDE SEQUENCE</scope>
    <source>
        <strain evidence="3">RBIC_L_NR</strain>
    </source>
</reference>
<dbReference type="Proteomes" id="UP001162156">
    <property type="component" value="Unassembled WGS sequence"/>
</dbReference>
<proteinExistence type="predicted"/>
<feature type="domain" description="C2H2-type" evidence="2">
    <location>
        <begin position="18"/>
        <end position="45"/>
    </location>
</feature>
<dbReference type="EMBL" id="JANEYF010005081">
    <property type="protein sequence ID" value="KAJ8929288.1"/>
    <property type="molecule type" value="Genomic_DNA"/>
</dbReference>
<keyword evidence="1" id="KW-0863">Zinc-finger</keyword>
<dbReference type="InterPro" id="IPR036236">
    <property type="entry name" value="Znf_C2H2_sf"/>
</dbReference>
<keyword evidence="4" id="KW-1185">Reference proteome</keyword>
<keyword evidence="1" id="KW-0479">Metal-binding</keyword>